<dbReference type="EMBL" id="JSUQ01000002">
    <property type="protein sequence ID" value="KHQ54626.1"/>
    <property type="molecule type" value="Genomic_DNA"/>
</dbReference>
<dbReference type="AlphaFoldDB" id="A0A0B3SD37"/>
<feature type="transmembrane region" description="Helical" evidence="1">
    <location>
        <begin position="182"/>
        <end position="205"/>
    </location>
</feature>
<feature type="transmembrane region" description="Helical" evidence="1">
    <location>
        <begin position="58"/>
        <end position="77"/>
    </location>
</feature>
<feature type="transmembrane region" description="Helical" evidence="1">
    <location>
        <begin position="242"/>
        <end position="260"/>
    </location>
</feature>
<accession>A0A0B3SD37</accession>
<feature type="transmembrane region" description="Helical" evidence="1">
    <location>
        <begin position="267"/>
        <end position="284"/>
    </location>
</feature>
<evidence type="ECO:0000313" key="3">
    <source>
        <dbReference type="Proteomes" id="UP000030960"/>
    </source>
</evidence>
<feature type="transmembrane region" description="Helical" evidence="1">
    <location>
        <begin position="20"/>
        <end position="38"/>
    </location>
</feature>
<dbReference type="Pfam" id="PF02667">
    <property type="entry name" value="SCFA_trans"/>
    <property type="match status" value="1"/>
</dbReference>
<evidence type="ECO:0000256" key="1">
    <source>
        <dbReference type="SAM" id="Phobius"/>
    </source>
</evidence>
<feature type="transmembrane region" description="Helical" evidence="1">
    <location>
        <begin position="304"/>
        <end position="327"/>
    </location>
</feature>
<feature type="transmembrane region" description="Helical" evidence="1">
    <location>
        <begin position="416"/>
        <end position="438"/>
    </location>
</feature>
<dbReference type="Proteomes" id="UP000030960">
    <property type="component" value="Unassembled WGS sequence"/>
</dbReference>
<reference evidence="2 3" key="1">
    <citation type="submission" date="2014-10" db="EMBL/GenBank/DDBJ databases">
        <title>Genome sequence of Ponticoccus sp. strain UMTAT08 isolated from clonal culture of toxic dinoflagellate Alexandrium tamiyavanichii.</title>
        <authorList>
            <person name="Gan H.Y."/>
            <person name="Muhd D.-D."/>
            <person name="Mohd Noor M.E."/>
            <person name="Yeong Y.S."/>
            <person name="Usup G."/>
        </authorList>
    </citation>
    <scope>NUCLEOTIDE SEQUENCE [LARGE SCALE GENOMIC DNA]</scope>
    <source>
        <strain evidence="2 3">UMTAT08</strain>
    </source>
</reference>
<feature type="transmembrane region" description="Helical" evidence="1">
    <location>
        <begin position="339"/>
        <end position="355"/>
    </location>
</feature>
<gene>
    <name evidence="2" type="ORF">OA50_00460</name>
</gene>
<dbReference type="RefSeq" id="WP_223306139.1">
    <property type="nucleotide sequence ID" value="NZ_JSUQ01000002.1"/>
</dbReference>
<sequence>MIKGITRASVNMVERYLPDAFVLVLVLTLVVFGAGMLVEGHGPVAMAEFWGDGFWNLLSFSMQMVLILVSGFVVASTPVFKRLLQALAKLARSPGQGIVLVTVVSLIAAWVNWGFGLVIGALFARELARCLPNLDYRLAIASAYSGFMVWHGGLSGSIPLVIATEGHFTAEMIGIIPTSETIFSVMNLGILLALLIVIPLVNWLITPAAGDAVTVDPAKLIDEEPNSEEVADTPSTRLENSMILSLISGLLGILYVGYYIFGTDGGLNLNIVNFTLIFAGILLHGRPSQFLTSVKKAVNGASGIIVQFPFYAGIMGMMVGSGLAVTLSEAFVSISSAETLPFFTFLSAGIVNMFVPSGGGQWAVQAPIMLEASAALGVSPARTAMAVAWGDTWTNLIQPFWALPALAIAGLSAKDIMGYCLIVLVATGVVLGLGLTFLP</sequence>
<dbReference type="PATRIC" id="fig|1515334.3.peg.466"/>
<dbReference type="PANTHER" id="PTHR41983">
    <property type="entry name" value="SHORT-CHAIN FATTY ACID TRANSPORTER-RELATED"/>
    <property type="match status" value="1"/>
</dbReference>
<dbReference type="PANTHER" id="PTHR41983:SF2">
    <property type="entry name" value="SHORT-CHAIN FATTY ACID TRANSPORTER-RELATED"/>
    <property type="match status" value="1"/>
</dbReference>
<evidence type="ECO:0000313" key="2">
    <source>
        <dbReference type="EMBL" id="KHQ54626.1"/>
    </source>
</evidence>
<dbReference type="InterPro" id="IPR006160">
    <property type="entry name" value="SCFA_transpt_AtoE"/>
</dbReference>
<keyword evidence="3" id="KW-1185">Reference proteome</keyword>
<feature type="transmembrane region" description="Helical" evidence="1">
    <location>
        <begin position="136"/>
        <end position="162"/>
    </location>
</feature>
<dbReference type="STRING" id="561184.SAMN05216376_107286"/>
<protein>
    <submittedName>
        <fullName evidence="2">Short-chain fatty acids transporter</fullName>
    </submittedName>
</protein>
<keyword evidence="1" id="KW-0472">Membrane</keyword>
<keyword evidence="1" id="KW-0812">Transmembrane</keyword>
<feature type="transmembrane region" description="Helical" evidence="1">
    <location>
        <begin position="98"/>
        <end position="124"/>
    </location>
</feature>
<organism evidence="2 3">
    <name type="scientific">Mameliella alba</name>
    <dbReference type="NCBI Taxonomy" id="561184"/>
    <lineage>
        <taxon>Bacteria</taxon>
        <taxon>Pseudomonadati</taxon>
        <taxon>Pseudomonadota</taxon>
        <taxon>Alphaproteobacteria</taxon>
        <taxon>Rhodobacterales</taxon>
        <taxon>Roseobacteraceae</taxon>
        <taxon>Mameliella</taxon>
    </lineage>
</organism>
<comment type="caution">
    <text evidence="2">The sequence shown here is derived from an EMBL/GenBank/DDBJ whole genome shotgun (WGS) entry which is preliminary data.</text>
</comment>
<name>A0A0B3SD37_9RHOB</name>
<dbReference type="GO" id="GO:0005886">
    <property type="term" value="C:plasma membrane"/>
    <property type="evidence" value="ECO:0007669"/>
    <property type="project" value="TreeGrafter"/>
</dbReference>
<keyword evidence="1" id="KW-1133">Transmembrane helix</keyword>
<proteinExistence type="predicted"/>